<reference evidence="1" key="1">
    <citation type="submission" date="2020-09" db="EMBL/GenBank/DDBJ databases">
        <authorList>
            <person name="Kikuchi T."/>
        </authorList>
    </citation>
    <scope>NUCLEOTIDE SEQUENCE</scope>
    <source>
        <strain evidence="1">SH1</strain>
    </source>
</reference>
<comment type="caution">
    <text evidence="1">The sequence shown here is derived from an EMBL/GenBank/DDBJ whole genome shotgun (WGS) entry which is preliminary data.</text>
</comment>
<name>A0A811KVQ2_9BILA</name>
<dbReference type="AlphaFoldDB" id="A0A811KVQ2"/>
<dbReference type="OrthoDB" id="5875209at2759"/>
<evidence type="ECO:0000313" key="2">
    <source>
        <dbReference type="Proteomes" id="UP000614601"/>
    </source>
</evidence>
<evidence type="ECO:0000313" key="1">
    <source>
        <dbReference type="EMBL" id="CAD5219900.1"/>
    </source>
</evidence>
<organism evidence="1 2">
    <name type="scientific">Bursaphelenchus okinawaensis</name>
    <dbReference type="NCBI Taxonomy" id="465554"/>
    <lineage>
        <taxon>Eukaryota</taxon>
        <taxon>Metazoa</taxon>
        <taxon>Ecdysozoa</taxon>
        <taxon>Nematoda</taxon>
        <taxon>Chromadorea</taxon>
        <taxon>Rhabditida</taxon>
        <taxon>Tylenchina</taxon>
        <taxon>Tylenchomorpha</taxon>
        <taxon>Aphelenchoidea</taxon>
        <taxon>Aphelenchoididae</taxon>
        <taxon>Bursaphelenchus</taxon>
    </lineage>
</organism>
<gene>
    <name evidence="1" type="ORF">BOKJ2_LOCUS8675</name>
</gene>
<dbReference type="EMBL" id="CAJFCW020000004">
    <property type="protein sequence ID" value="CAG9113017.1"/>
    <property type="molecule type" value="Genomic_DNA"/>
</dbReference>
<accession>A0A811KVQ2</accession>
<proteinExistence type="predicted"/>
<dbReference type="Proteomes" id="UP000783686">
    <property type="component" value="Unassembled WGS sequence"/>
</dbReference>
<sequence>MSSQLLPYTNISSLISRLSLLVMLMILLPRSCYGVTFYFGAEKSPLEQHNFESLAEKPNLSNDELKSVYSFCNLLPLLQATGRMNMDKRSSETCTQLMKILKPIFDKRTAKRSLQVDDEEEAPQDLPLHRIRTPMTRKLSRTFLNVL</sequence>
<dbReference type="EMBL" id="CAJFDH010000004">
    <property type="protein sequence ID" value="CAD5219900.1"/>
    <property type="molecule type" value="Genomic_DNA"/>
</dbReference>
<keyword evidence="2" id="KW-1185">Reference proteome</keyword>
<protein>
    <submittedName>
        <fullName evidence="1">Uncharacterized protein</fullName>
    </submittedName>
</protein>
<dbReference type="Proteomes" id="UP000614601">
    <property type="component" value="Unassembled WGS sequence"/>
</dbReference>